<dbReference type="Proteomes" id="UP000006735">
    <property type="component" value="Chromosome"/>
</dbReference>
<feature type="compositionally biased region" description="Low complexity" evidence="1">
    <location>
        <begin position="177"/>
        <end position="193"/>
    </location>
</feature>
<keyword evidence="3" id="KW-1185">Reference proteome</keyword>
<name>Q5GWJ4_XANOR</name>
<reference evidence="2 3" key="1">
    <citation type="journal article" date="2005" name="Nucleic Acids Res.">
        <title>The genome sequence of Xanthomonas oryzae pathovar oryzae KACC10331, the bacterial blight pathogen of rice.</title>
        <authorList>
            <person name="Lee B.M."/>
            <person name="Park Y.J."/>
            <person name="Park D.S."/>
            <person name="Kang H.W."/>
            <person name="Kim J.G."/>
            <person name="Song E.S."/>
            <person name="Park I.C."/>
            <person name="Yoon U.H."/>
            <person name="Hahn J.H."/>
            <person name="Koo B.S."/>
            <person name="Lee G.B."/>
            <person name="Kim H."/>
            <person name="Park H.S."/>
            <person name="Yoon K.O."/>
            <person name="Kim J.H."/>
            <person name="Jung C.H."/>
            <person name="Koh N.H."/>
            <person name="Seo J.S."/>
            <person name="Go S.J."/>
        </authorList>
    </citation>
    <scope>NUCLEOTIDE SEQUENCE [LARGE SCALE GENOMIC DNA]</scope>
    <source>
        <strain evidence="3">KACC10331 / KXO85</strain>
    </source>
</reference>
<protein>
    <submittedName>
        <fullName evidence="2">Collagen-binding surface adhesin SpaP (Antigen I/II family)</fullName>
    </submittedName>
</protein>
<proteinExistence type="predicted"/>
<sequence length="289" mass="31765">MGRGQEFHIRNFHVLGEKDDEVEVDVHRGGSDRHVPGRFGRRCRQTALSNRACAKPQCRRHRLLRLHCWSNPNISYNGVPMGNASTADNQRALVNTKATIAGFRSVSWSDPNLARHRTCRAFLRYTHARGSRRLGAPPVTAGPVLSSGAFMSTPLRYALVCLAALAVAGCKQQPAEPVATQPKPAVTAPAAPASEDAQTRALHVLEARLQSDHVYPDNCIGIMAEEGDAPSPDAFDFAVRERHGDGCPGDPQTSPVRDRFRVQADGTLLWYDVVNADFFDYAQRARSMQ</sequence>
<dbReference type="KEGG" id="xoo:XOO3673"/>
<evidence type="ECO:0000313" key="2">
    <source>
        <dbReference type="EMBL" id="AAW76927.1"/>
    </source>
</evidence>
<gene>
    <name evidence="2" type="primary">FlgN</name>
    <name evidence="2" type="ordered locus">XOO3673</name>
</gene>
<evidence type="ECO:0000256" key="1">
    <source>
        <dbReference type="SAM" id="MobiDB-lite"/>
    </source>
</evidence>
<organism evidence="2 3">
    <name type="scientific">Xanthomonas oryzae pv. oryzae (strain KACC10331 / KXO85)</name>
    <dbReference type="NCBI Taxonomy" id="291331"/>
    <lineage>
        <taxon>Bacteria</taxon>
        <taxon>Pseudomonadati</taxon>
        <taxon>Pseudomonadota</taxon>
        <taxon>Gammaproteobacteria</taxon>
        <taxon>Lysobacterales</taxon>
        <taxon>Lysobacteraceae</taxon>
        <taxon>Xanthomonas</taxon>
    </lineage>
</organism>
<feature type="region of interest" description="Disordered" evidence="1">
    <location>
        <begin position="175"/>
        <end position="194"/>
    </location>
</feature>
<evidence type="ECO:0000313" key="3">
    <source>
        <dbReference type="Proteomes" id="UP000006735"/>
    </source>
</evidence>
<dbReference type="EMBL" id="AE013598">
    <property type="protein sequence ID" value="AAW76927.1"/>
    <property type="molecule type" value="Genomic_DNA"/>
</dbReference>
<dbReference type="AlphaFoldDB" id="Q5GWJ4"/>
<dbReference type="HOGENOM" id="CLU_083904_0_0_6"/>
<keyword evidence="2" id="KW-0176">Collagen</keyword>
<accession>Q5GWJ4</accession>